<dbReference type="OrthoDB" id="9789875at2"/>
<dbReference type="PANTHER" id="PTHR28208">
    <property type="entry name" value="PHOSPHATIDATE PHOSPHATASE APP1"/>
    <property type="match status" value="1"/>
</dbReference>
<proteinExistence type="predicted"/>
<comment type="caution">
    <text evidence="2">The sequence shown here is derived from an EMBL/GenBank/DDBJ whole genome shotgun (WGS) entry which is preliminary data.</text>
</comment>
<keyword evidence="3" id="KW-1185">Reference proteome</keyword>
<protein>
    <recommendedName>
        <fullName evidence="1">Phosphatidate phosphatase APP1 catalytic domain-containing protein</fullName>
    </recommendedName>
</protein>
<evidence type="ECO:0000313" key="2">
    <source>
        <dbReference type="EMBL" id="KYG73524.1"/>
    </source>
</evidence>
<dbReference type="AlphaFoldDB" id="A0A150X489"/>
<name>A0A150X489_9BACT</name>
<dbReference type="InterPro" id="IPR052935">
    <property type="entry name" value="Mg2+_PAP"/>
</dbReference>
<accession>A0A150X489</accession>
<reference evidence="2 3" key="1">
    <citation type="submission" date="2016-01" db="EMBL/GenBank/DDBJ databases">
        <title>Genome sequencing of Roseivirga spongicola UST030701-084.</title>
        <authorList>
            <person name="Selvaratnam C."/>
            <person name="Thevarajoo S."/>
            <person name="Goh K.M."/>
            <person name="Ee R."/>
            <person name="Chan K.-G."/>
            <person name="Chong C.S."/>
        </authorList>
    </citation>
    <scope>NUCLEOTIDE SEQUENCE [LARGE SCALE GENOMIC DNA]</scope>
    <source>
        <strain evidence="2 3">UST030701-084</strain>
    </source>
</reference>
<dbReference type="RefSeq" id="WP_068221931.1">
    <property type="nucleotide sequence ID" value="NZ_LRPC01000028.1"/>
</dbReference>
<dbReference type="EMBL" id="LRPC01000028">
    <property type="protein sequence ID" value="KYG73524.1"/>
    <property type="molecule type" value="Genomic_DNA"/>
</dbReference>
<sequence>MISAHPEWSSYKEAPISGNSFQKWWKSRFRYVDYPFILAYRGFGNADKCYVQGHVFKGMALRKPRKDASVWKNIIALLKMFLVSTIAEAKVELKLNGKTYHCHSNEQGLFEFEIENHGLSEGWNSAEIRLAEELVDGQEEVKVSTEIQISTQSELIFISDIDDTFLVSHVTQKPKKLYTLLTNNAQTRKPVKGAVDFYRALKKGVNQEENPFFYVSSSEWNLYEFLVQFIEMNELPKGVLQLKQLKTGFLDFFKSGYGSHTHKLDKIERILKLYPTKEFVLLGDNGQHDPLIYKDIVEKNSDRIKAVYIRGVKSRHWDETQKILEEIESIGTASCQFRHSQQAFEHAQSIGLISS</sequence>
<dbReference type="Proteomes" id="UP000075606">
    <property type="component" value="Unassembled WGS sequence"/>
</dbReference>
<organism evidence="2 3">
    <name type="scientific">Roseivirga spongicola</name>
    <dbReference type="NCBI Taxonomy" id="333140"/>
    <lineage>
        <taxon>Bacteria</taxon>
        <taxon>Pseudomonadati</taxon>
        <taxon>Bacteroidota</taxon>
        <taxon>Cytophagia</taxon>
        <taxon>Cytophagales</taxon>
        <taxon>Roseivirgaceae</taxon>
        <taxon>Roseivirga</taxon>
    </lineage>
</organism>
<evidence type="ECO:0000259" key="1">
    <source>
        <dbReference type="Pfam" id="PF09949"/>
    </source>
</evidence>
<dbReference type="GO" id="GO:0008195">
    <property type="term" value="F:phosphatidate phosphatase activity"/>
    <property type="evidence" value="ECO:0007669"/>
    <property type="project" value="InterPro"/>
</dbReference>
<dbReference type="Pfam" id="PF09949">
    <property type="entry name" value="APP1_cat"/>
    <property type="match status" value="1"/>
</dbReference>
<evidence type="ECO:0000313" key="3">
    <source>
        <dbReference type="Proteomes" id="UP000075606"/>
    </source>
</evidence>
<dbReference type="PANTHER" id="PTHR28208:SF3">
    <property type="entry name" value="PHOSPHATIDATE PHOSPHATASE APP1"/>
    <property type="match status" value="1"/>
</dbReference>
<feature type="domain" description="Phosphatidate phosphatase APP1 catalytic" evidence="1">
    <location>
        <begin position="157"/>
        <end position="310"/>
    </location>
</feature>
<dbReference type="STRING" id="333140.AWW68_12590"/>
<dbReference type="InterPro" id="IPR019236">
    <property type="entry name" value="APP1_cat"/>
</dbReference>
<gene>
    <name evidence="2" type="ORF">AWW68_12590</name>
</gene>